<keyword evidence="2" id="KW-1185">Reference proteome</keyword>
<reference evidence="1 2" key="1">
    <citation type="submission" date="2011-02" db="EMBL/GenBank/DDBJ databases">
        <authorList>
            <person name="Weinstock G."/>
            <person name="Sodergren E."/>
            <person name="Clifton S."/>
            <person name="Fulton L."/>
            <person name="Fulton B."/>
            <person name="Courtney L."/>
            <person name="Fronick C."/>
            <person name="Harrison M."/>
            <person name="Strong C."/>
            <person name="Farmer C."/>
            <person name="Delahaunty K."/>
            <person name="Markovic C."/>
            <person name="Hall O."/>
            <person name="Minx P."/>
            <person name="Tomlinson C."/>
            <person name="Mitreva M."/>
            <person name="Hou S."/>
            <person name="Chen J."/>
            <person name="Wollam A."/>
            <person name="Pepin K.H."/>
            <person name="Johnson M."/>
            <person name="Bhonagiri V."/>
            <person name="Zhang X."/>
            <person name="Suruliraj S."/>
            <person name="Warren W."/>
            <person name="Chinwalla A."/>
            <person name="Mardis E.R."/>
            <person name="Wilson R.K."/>
        </authorList>
    </citation>
    <scope>NUCLEOTIDE SEQUENCE [LARGE SCALE GENOMIC DNA]</scope>
    <source>
        <strain evidence="1 2">YIT 12056</strain>
    </source>
</reference>
<organism evidence="1 2">
    <name type="scientific">Bacteroides clarus YIT 12056</name>
    <dbReference type="NCBI Taxonomy" id="762984"/>
    <lineage>
        <taxon>Bacteria</taxon>
        <taxon>Pseudomonadati</taxon>
        <taxon>Bacteroidota</taxon>
        <taxon>Bacteroidia</taxon>
        <taxon>Bacteroidales</taxon>
        <taxon>Bacteroidaceae</taxon>
        <taxon>Bacteroides</taxon>
    </lineage>
</organism>
<proteinExistence type="predicted"/>
<sequence>MISIMFHPISLMSKNERPKAFCSFKGYINNYFCFTFTED</sequence>
<evidence type="ECO:0000313" key="1">
    <source>
        <dbReference type="EMBL" id="EGF51068.1"/>
    </source>
</evidence>
<dbReference type="EMBL" id="AFBM01000023">
    <property type="protein sequence ID" value="EGF51068.1"/>
    <property type="molecule type" value="Genomic_DNA"/>
</dbReference>
<name>A0ABN0CM77_9BACE</name>
<accession>A0ABN0CM77</accession>
<evidence type="ECO:0000313" key="2">
    <source>
        <dbReference type="Proteomes" id="UP000010321"/>
    </source>
</evidence>
<comment type="caution">
    <text evidence="1">The sequence shown here is derived from an EMBL/GenBank/DDBJ whole genome shotgun (WGS) entry which is preliminary data.</text>
</comment>
<dbReference type="Proteomes" id="UP000010321">
    <property type="component" value="Unassembled WGS sequence"/>
</dbReference>
<protein>
    <submittedName>
        <fullName evidence="1">Uncharacterized protein</fullName>
    </submittedName>
</protein>
<gene>
    <name evidence="1" type="ORF">HMPREF9445_02057</name>
</gene>